<name>A0A845A080_9SPHN</name>
<gene>
    <name evidence="3" type="ORF">GRI62_07990</name>
</gene>
<dbReference type="Gene3D" id="1.20.5.160">
    <property type="entry name" value="Bacterial aa3 type cytochrome c oxidase subunit IV"/>
    <property type="match status" value="1"/>
</dbReference>
<dbReference type="InterPro" id="IPR012422">
    <property type="entry name" value="Cyt_c_oxidase_su4_bac-aa3"/>
</dbReference>
<dbReference type="EMBL" id="WTYH01000001">
    <property type="protein sequence ID" value="MXO93545.1"/>
    <property type="molecule type" value="Genomic_DNA"/>
</dbReference>
<feature type="domain" description="Cytochrome c oxidase subunit IV bacterial aa3 type" evidence="2">
    <location>
        <begin position="7"/>
        <end position="36"/>
    </location>
</feature>
<dbReference type="InterPro" id="IPR036596">
    <property type="entry name" value="Cyt-C_aa3_sf"/>
</dbReference>
<dbReference type="Pfam" id="PF07835">
    <property type="entry name" value="COX4_pro_2"/>
    <property type="match status" value="1"/>
</dbReference>
<keyword evidence="4" id="KW-1185">Reference proteome</keyword>
<keyword evidence="1" id="KW-1133">Transmembrane helix</keyword>
<evidence type="ECO:0000256" key="1">
    <source>
        <dbReference type="SAM" id="Phobius"/>
    </source>
</evidence>
<dbReference type="Proteomes" id="UP000460626">
    <property type="component" value="Unassembled WGS sequence"/>
</dbReference>
<dbReference type="AlphaFoldDB" id="A0A845A080"/>
<evidence type="ECO:0000313" key="3">
    <source>
        <dbReference type="EMBL" id="MXO93545.1"/>
    </source>
</evidence>
<protein>
    <submittedName>
        <fullName evidence="3">Aa3-type cytochrome c oxidase subunit IV</fullName>
    </submittedName>
</protein>
<feature type="transmembrane region" description="Helical" evidence="1">
    <location>
        <begin position="25"/>
        <end position="41"/>
    </location>
</feature>
<keyword evidence="1" id="KW-0812">Transmembrane</keyword>
<reference evidence="3 4" key="1">
    <citation type="submission" date="2019-12" db="EMBL/GenBank/DDBJ databases">
        <title>Genomic-based taxomic classification of the family Erythrobacteraceae.</title>
        <authorList>
            <person name="Xu L."/>
        </authorList>
    </citation>
    <scope>NUCLEOTIDE SEQUENCE [LARGE SCALE GENOMIC DNA]</scope>
    <source>
        <strain evidence="3 4">RC4-10-4</strain>
    </source>
</reference>
<comment type="caution">
    <text evidence="3">The sequence shown here is derived from an EMBL/GenBank/DDBJ whole genome shotgun (WGS) entry which is preliminary data.</text>
</comment>
<evidence type="ECO:0000313" key="4">
    <source>
        <dbReference type="Proteomes" id="UP000460626"/>
    </source>
</evidence>
<organism evidence="3 4">
    <name type="scientific">Aurantiacibacter arachoides</name>
    <dbReference type="NCBI Taxonomy" id="1850444"/>
    <lineage>
        <taxon>Bacteria</taxon>
        <taxon>Pseudomonadati</taxon>
        <taxon>Pseudomonadota</taxon>
        <taxon>Alphaproteobacteria</taxon>
        <taxon>Sphingomonadales</taxon>
        <taxon>Erythrobacteraceae</taxon>
        <taxon>Aurantiacibacter</taxon>
    </lineage>
</organism>
<keyword evidence="1" id="KW-0472">Membrane</keyword>
<accession>A0A845A080</accession>
<evidence type="ECO:0000259" key="2">
    <source>
        <dbReference type="Pfam" id="PF07835"/>
    </source>
</evidence>
<proteinExistence type="predicted"/>
<dbReference type="SUPFAM" id="SSF81469">
    <property type="entry name" value="Bacterial aa3 type cytochrome c oxidase subunit IV"/>
    <property type="match status" value="1"/>
</dbReference>
<sequence length="42" mass="4595">MIMDSANDMKAHRGTYASFIDSLKWILPVIAAIAALVVYLIA</sequence>